<dbReference type="PROSITE" id="PS50932">
    <property type="entry name" value="HTH_LACI_2"/>
    <property type="match status" value="1"/>
</dbReference>
<dbReference type="Pfam" id="PF00356">
    <property type="entry name" value="LacI"/>
    <property type="match status" value="1"/>
</dbReference>
<dbReference type="InterPro" id="IPR028082">
    <property type="entry name" value="Peripla_BP_I"/>
</dbReference>
<evidence type="ECO:0000256" key="1">
    <source>
        <dbReference type="ARBA" id="ARBA00023015"/>
    </source>
</evidence>
<dbReference type="PROSITE" id="PS00356">
    <property type="entry name" value="HTH_LACI_1"/>
    <property type="match status" value="1"/>
</dbReference>
<evidence type="ECO:0000256" key="2">
    <source>
        <dbReference type="ARBA" id="ARBA00023125"/>
    </source>
</evidence>
<keyword evidence="6" id="KW-1185">Reference proteome</keyword>
<proteinExistence type="predicted"/>
<dbReference type="CDD" id="cd06307">
    <property type="entry name" value="PBP1_sugar_binding"/>
    <property type="match status" value="1"/>
</dbReference>
<evidence type="ECO:0000313" key="5">
    <source>
        <dbReference type="EMBL" id="APW43116.1"/>
    </source>
</evidence>
<dbReference type="EMBL" id="CP019239">
    <property type="protein sequence ID" value="APW43116.1"/>
    <property type="molecule type" value="Genomic_DNA"/>
</dbReference>
<dbReference type="CDD" id="cd01392">
    <property type="entry name" value="HTH_LacI"/>
    <property type="match status" value="1"/>
</dbReference>
<gene>
    <name evidence="5" type="ORF">RS694_11645</name>
</gene>
<dbReference type="Pfam" id="PF13407">
    <property type="entry name" value="Peripla_BP_4"/>
    <property type="match status" value="1"/>
</dbReference>
<dbReference type="Proteomes" id="UP000186110">
    <property type="component" value="Chromosome"/>
</dbReference>
<organism evidence="5 6">
    <name type="scientific">Rhodoferax saidenbachensis</name>
    <dbReference type="NCBI Taxonomy" id="1484693"/>
    <lineage>
        <taxon>Bacteria</taxon>
        <taxon>Pseudomonadati</taxon>
        <taxon>Pseudomonadota</taxon>
        <taxon>Betaproteobacteria</taxon>
        <taxon>Burkholderiales</taxon>
        <taxon>Comamonadaceae</taxon>
        <taxon>Rhodoferax</taxon>
    </lineage>
</organism>
<name>A0A1P8KAS3_9BURK</name>
<dbReference type="Gene3D" id="1.10.260.40">
    <property type="entry name" value="lambda repressor-like DNA-binding domains"/>
    <property type="match status" value="1"/>
</dbReference>
<dbReference type="GO" id="GO:0003700">
    <property type="term" value="F:DNA-binding transcription factor activity"/>
    <property type="evidence" value="ECO:0007669"/>
    <property type="project" value="TreeGrafter"/>
</dbReference>
<dbReference type="GO" id="GO:0000976">
    <property type="term" value="F:transcription cis-regulatory region binding"/>
    <property type="evidence" value="ECO:0007669"/>
    <property type="project" value="TreeGrafter"/>
</dbReference>
<dbReference type="AlphaFoldDB" id="A0A1P8KAS3"/>
<dbReference type="SMART" id="SM00354">
    <property type="entry name" value="HTH_LACI"/>
    <property type="match status" value="1"/>
</dbReference>
<evidence type="ECO:0000313" key="6">
    <source>
        <dbReference type="Proteomes" id="UP000186110"/>
    </source>
</evidence>
<dbReference type="RefSeq" id="WP_029706472.1">
    <property type="nucleotide sequence ID" value="NZ_CP019239.1"/>
</dbReference>
<dbReference type="SUPFAM" id="SSF53822">
    <property type="entry name" value="Periplasmic binding protein-like I"/>
    <property type="match status" value="1"/>
</dbReference>
<feature type="domain" description="HTH lacI-type" evidence="4">
    <location>
        <begin position="9"/>
        <end position="54"/>
    </location>
</feature>
<evidence type="ECO:0000256" key="3">
    <source>
        <dbReference type="ARBA" id="ARBA00023163"/>
    </source>
</evidence>
<dbReference type="InterPro" id="IPR025997">
    <property type="entry name" value="SBP_2_dom"/>
</dbReference>
<sequence>MAHTPSRHPRIPDIAQLSGVSTATVDRVLNQRAGVRSATVQRVMQAAASLGYLPQADIHTASQVQPQPLRLMVLIPEGSNRFLQMLGDVIGYAQDHWAPFNVRCQAAYIESFNPDALAKALLHYGKRCDGIAFMALEHPVVREAVAQLAEQGVPTVTLISDLSSSRRVAYVGLDNRAAGRTAAYLIARFMGPLAHSPKSRPARVAMIVGSLRYRAHEEREAGFLHLFEEQFPLVQVVGVREGQDDAEKNYSQARALLEQHSDLAGIYNIGGGAEGIGRALKEVGADRKIVFIGHGLTPDTRALLIDGTMDAVITQNPQGAVMNCVRIFANLRDGREPTSGVETTRSQVIFRENLP</sequence>
<keyword evidence="2" id="KW-0238">DNA-binding</keyword>
<dbReference type="InterPro" id="IPR000843">
    <property type="entry name" value="HTH_LacI"/>
</dbReference>
<protein>
    <submittedName>
        <fullName evidence="5">LacI family transcriptional regulator</fullName>
    </submittedName>
</protein>
<accession>A0A1P8KAS3</accession>
<dbReference type="Gene3D" id="3.40.50.2300">
    <property type="match status" value="2"/>
</dbReference>
<keyword evidence="3" id="KW-0804">Transcription</keyword>
<reference evidence="5 6" key="1">
    <citation type="submission" date="2017-01" db="EMBL/GenBank/DDBJ databases">
        <authorList>
            <person name="Mah S.A."/>
            <person name="Swanson W.J."/>
            <person name="Moy G.W."/>
            <person name="Vacquier V.D."/>
        </authorList>
    </citation>
    <scope>NUCLEOTIDE SEQUENCE [LARGE SCALE GENOMIC DNA]</scope>
    <source>
        <strain evidence="5 6">DSM 22694</strain>
    </source>
</reference>
<dbReference type="PANTHER" id="PTHR30146">
    <property type="entry name" value="LACI-RELATED TRANSCRIPTIONAL REPRESSOR"/>
    <property type="match status" value="1"/>
</dbReference>
<dbReference type="PANTHER" id="PTHR30146:SF152">
    <property type="entry name" value="TRANSCRIPTIONAL REGULATORY PROTEIN"/>
    <property type="match status" value="1"/>
</dbReference>
<dbReference type="SUPFAM" id="SSF47413">
    <property type="entry name" value="lambda repressor-like DNA-binding domains"/>
    <property type="match status" value="1"/>
</dbReference>
<dbReference type="KEGG" id="rsb:RS694_11645"/>
<evidence type="ECO:0000259" key="4">
    <source>
        <dbReference type="PROSITE" id="PS50932"/>
    </source>
</evidence>
<dbReference type="InterPro" id="IPR010982">
    <property type="entry name" value="Lambda_DNA-bd_dom_sf"/>
</dbReference>
<keyword evidence="1" id="KW-0805">Transcription regulation</keyword>
<dbReference type="eggNOG" id="COG1879">
    <property type="taxonomic scope" value="Bacteria"/>
</dbReference>
<dbReference type="STRING" id="1484693.RS694_11645"/>